<comment type="subcellular location">
    <subcellularLocation>
        <location evidence="1">Cell membrane</location>
        <topology evidence="1">Multi-pass membrane protein</topology>
    </subcellularLocation>
</comment>
<evidence type="ECO:0000256" key="4">
    <source>
        <dbReference type="ARBA" id="ARBA00022692"/>
    </source>
</evidence>
<dbReference type="PATRIC" id="fig|1423.173.peg.2940"/>
<dbReference type="Proteomes" id="UP000032247">
    <property type="component" value="Unassembled WGS sequence"/>
</dbReference>
<comment type="caution">
    <text evidence="8">The sequence shown here is derived from an EMBL/GenBank/DDBJ whole genome shotgun (WGS) entry which is preliminary data.</text>
</comment>
<evidence type="ECO:0000256" key="6">
    <source>
        <dbReference type="ARBA" id="ARBA00023136"/>
    </source>
</evidence>
<keyword evidence="6 7" id="KW-0472">Membrane</keyword>
<evidence type="ECO:0000256" key="1">
    <source>
        <dbReference type="ARBA" id="ARBA00004651"/>
    </source>
</evidence>
<evidence type="ECO:0000256" key="2">
    <source>
        <dbReference type="ARBA" id="ARBA00011006"/>
    </source>
</evidence>
<dbReference type="AlphaFoldDB" id="A0A0D1JEI2"/>
<evidence type="ECO:0000313" key="9">
    <source>
        <dbReference type="Proteomes" id="UP000032247"/>
    </source>
</evidence>
<gene>
    <name evidence="8" type="ORF">SC09_Contig25orf00680</name>
</gene>
<evidence type="ECO:0000256" key="5">
    <source>
        <dbReference type="ARBA" id="ARBA00022989"/>
    </source>
</evidence>
<protein>
    <recommendedName>
        <fullName evidence="10">GlsB/YeaQ/YmgE family stress response membrane protein</fullName>
    </recommendedName>
</protein>
<keyword evidence="3" id="KW-1003">Cell membrane</keyword>
<organism evidence="8 9">
    <name type="scientific">Bacillus subtilis</name>
    <dbReference type="NCBI Taxonomy" id="1423"/>
    <lineage>
        <taxon>Bacteria</taxon>
        <taxon>Bacillati</taxon>
        <taxon>Bacillota</taxon>
        <taxon>Bacilli</taxon>
        <taxon>Bacillales</taxon>
        <taxon>Bacillaceae</taxon>
        <taxon>Bacillus</taxon>
    </lineage>
</organism>
<proteinExistence type="inferred from homology"/>
<name>A0A0D1JEI2_BACIU</name>
<comment type="similarity">
    <text evidence="2">Belongs to the UPF0410 family.</text>
</comment>
<evidence type="ECO:0000313" key="8">
    <source>
        <dbReference type="EMBL" id="KIU10829.1"/>
    </source>
</evidence>
<keyword evidence="4 7" id="KW-0812">Transmembrane</keyword>
<dbReference type="Pfam" id="PF04226">
    <property type="entry name" value="Transgly_assoc"/>
    <property type="match status" value="1"/>
</dbReference>
<keyword evidence="5 7" id="KW-1133">Transmembrane helix</keyword>
<accession>A0A0D1JEI2</accession>
<reference evidence="8 9" key="1">
    <citation type="submission" date="2014-12" db="EMBL/GenBank/DDBJ databases">
        <title>Comparative genome analysis of Bacillus coagulans HM-08, Clostridium butyricum HM-68, Bacillus subtilis HM-66 and Bacillus licheniformis BL-09.</title>
        <authorList>
            <person name="Zhang H."/>
        </authorList>
    </citation>
    <scope>NUCLEOTIDE SEQUENCE [LARGE SCALE GENOMIC DNA]</scope>
    <source>
        <strain evidence="8 9">HM-66</strain>
    </source>
</reference>
<dbReference type="GO" id="GO:0005886">
    <property type="term" value="C:plasma membrane"/>
    <property type="evidence" value="ECO:0007669"/>
    <property type="project" value="UniProtKB-SubCell"/>
</dbReference>
<evidence type="ECO:0000256" key="3">
    <source>
        <dbReference type="ARBA" id="ARBA00022475"/>
    </source>
</evidence>
<dbReference type="STRING" id="483913.AN935_02265"/>
<dbReference type="EMBL" id="JXBC01000004">
    <property type="protein sequence ID" value="KIU10829.1"/>
    <property type="molecule type" value="Genomic_DNA"/>
</dbReference>
<feature type="transmembrane region" description="Helical" evidence="7">
    <location>
        <begin position="22"/>
        <end position="45"/>
    </location>
</feature>
<sequence>MIAGLIGAWIGHGLLGTWGPSLAGFAIFPAIIGAAIFVFLLGLIFRGLRKEA</sequence>
<evidence type="ECO:0008006" key="10">
    <source>
        <dbReference type="Google" id="ProtNLM"/>
    </source>
</evidence>
<dbReference type="InterPro" id="IPR007341">
    <property type="entry name" value="Transgly_assoc"/>
</dbReference>
<evidence type="ECO:0000256" key="7">
    <source>
        <dbReference type="SAM" id="Phobius"/>
    </source>
</evidence>